<evidence type="ECO:0000259" key="12">
    <source>
        <dbReference type="Pfam" id="PF18052"/>
    </source>
</evidence>
<dbReference type="InterPro" id="IPR055414">
    <property type="entry name" value="LRR_R13L4/SHOC2-like"/>
</dbReference>
<keyword evidence="7" id="KW-0677">Repeat</keyword>
<dbReference type="Pfam" id="PF23598">
    <property type="entry name" value="LRR_14"/>
    <property type="match status" value="1"/>
</dbReference>
<dbReference type="EMBL" id="GHES01013184">
    <property type="protein sequence ID" value="MPA43743.1"/>
    <property type="molecule type" value="Transcribed_RNA"/>
</dbReference>
<dbReference type="Gene3D" id="3.80.10.10">
    <property type="entry name" value="Ribonuclease Inhibitor"/>
    <property type="match status" value="1"/>
</dbReference>
<keyword evidence="8" id="KW-0547">Nucleotide-binding</keyword>
<evidence type="ECO:0000256" key="5">
    <source>
        <dbReference type="ARBA" id="ARBA00022614"/>
    </source>
</evidence>
<dbReference type="GO" id="GO:0043531">
    <property type="term" value="F:ADP binding"/>
    <property type="evidence" value="ECO:0007669"/>
    <property type="project" value="InterPro"/>
</dbReference>
<protein>
    <recommendedName>
        <fullName evidence="16">NB-ARC domain-containing protein</fullName>
    </recommendedName>
</protein>
<proteinExistence type="inferred from homology"/>
<evidence type="ECO:0000256" key="8">
    <source>
        <dbReference type="ARBA" id="ARBA00022741"/>
    </source>
</evidence>
<dbReference type="InterPro" id="IPR032675">
    <property type="entry name" value="LRR_dom_sf"/>
</dbReference>
<dbReference type="Gene3D" id="1.20.5.4130">
    <property type="match status" value="1"/>
</dbReference>
<comment type="function">
    <text evidence="1">Confers resistance to late blight (Phytophthora infestans) races carrying the avirulence gene Avr1. Resistance proteins guard the plant against pathogens that contain an appropriate avirulence protein via an indirect interaction with this avirulence protein. That triggers a defense system including the hypersensitive response, which restricts the pathogen growth.</text>
</comment>
<gene>
    <name evidence="15" type="ORF">Din_013184</name>
</gene>
<dbReference type="InterPro" id="IPR041118">
    <property type="entry name" value="Rx_N"/>
</dbReference>
<evidence type="ECO:0000256" key="2">
    <source>
        <dbReference type="ARBA" id="ARBA00004496"/>
    </source>
</evidence>
<keyword evidence="10" id="KW-0067">ATP-binding</keyword>
<dbReference type="Gene3D" id="3.40.50.300">
    <property type="entry name" value="P-loop containing nucleotide triphosphate hydrolases"/>
    <property type="match status" value="1"/>
</dbReference>
<evidence type="ECO:0000256" key="3">
    <source>
        <dbReference type="ARBA" id="ARBA00008894"/>
    </source>
</evidence>
<feature type="domain" description="NB-ARC" evidence="11">
    <location>
        <begin position="164"/>
        <end position="331"/>
    </location>
</feature>
<dbReference type="PANTHER" id="PTHR23155:SF1152">
    <property type="entry name" value="AAA+ ATPASE DOMAIN-CONTAINING PROTEIN"/>
    <property type="match status" value="1"/>
</dbReference>
<keyword evidence="6" id="KW-0381">Hypersensitive response</keyword>
<dbReference type="InterPro" id="IPR027417">
    <property type="entry name" value="P-loop_NTPase"/>
</dbReference>
<dbReference type="PRINTS" id="PR00364">
    <property type="entry name" value="DISEASERSIST"/>
</dbReference>
<dbReference type="Pfam" id="PF18052">
    <property type="entry name" value="Rx_N"/>
    <property type="match status" value="1"/>
</dbReference>
<keyword evidence="4" id="KW-0963">Cytoplasm</keyword>
<dbReference type="InterPro" id="IPR038005">
    <property type="entry name" value="RX-like_CC"/>
</dbReference>
<dbReference type="FunFam" id="1.10.10.10:FF:000322">
    <property type="entry name" value="Probable disease resistance protein At1g63360"/>
    <property type="match status" value="1"/>
</dbReference>
<dbReference type="Pfam" id="PF00931">
    <property type="entry name" value="NB-ARC"/>
    <property type="match status" value="1"/>
</dbReference>
<evidence type="ECO:0000259" key="14">
    <source>
        <dbReference type="Pfam" id="PF23598"/>
    </source>
</evidence>
<evidence type="ECO:0000313" key="15">
    <source>
        <dbReference type="EMBL" id="MPA43743.1"/>
    </source>
</evidence>
<keyword evidence="9" id="KW-0611">Plant defense</keyword>
<dbReference type="CDD" id="cd14798">
    <property type="entry name" value="RX-CC_like"/>
    <property type="match status" value="1"/>
</dbReference>
<dbReference type="InterPro" id="IPR042197">
    <property type="entry name" value="Apaf_helical"/>
</dbReference>
<evidence type="ECO:0000256" key="9">
    <source>
        <dbReference type="ARBA" id="ARBA00022821"/>
    </source>
</evidence>
<comment type="subcellular location">
    <subcellularLocation>
        <location evidence="2">Cytoplasm</location>
    </subcellularLocation>
</comment>
<feature type="domain" description="Disease resistance N-terminal" evidence="12">
    <location>
        <begin position="6"/>
        <end position="87"/>
    </location>
</feature>
<dbReference type="GO" id="GO:0009626">
    <property type="term" value="P:plant-type hypersensitive response"/>
    <property type="evidence" value="ECO:0007669"/>
    <property type="project" value="UniProtKB-KW"/>
</dbReference>
<evidence type="ECO:0000256" key="4">
    <source>
        <dbReference type="ARBA" id="ARBA00022490"/>
    </source>
</evidence>
<evidence type="ECO:0000259" key="11">
    <source>
        <dbReference type="Pfam" id="PF00931"/>
    </source>
</evidence>
<dbReference type="GO" id="GO:0005524">
    <property type="term" value="F:ATP binding"/>
    <property type="evidence" value="ECO:0007669"/>
    <property type="project" value="UniProtKB-KW"/>
</dbReference>
<organism evidence="15">
    <name type="scientific">Davidia involucrata</name>
    <name type="common">Dove tree</name>
    <dbReference type="NCBI Taxonomy" id="16924"/>
    <lineage>
        <taxon>Eukaryota</taxon>
        <taxon>Viridiplantae</taxon>
        <taxon>Streptophyta</taxon>
        <taxon>Embryophyta</taxon>
        <taxon>Tracheophyta</taxon>
        <taxon>Spermatophyta</taxon>
        <taxon>Magnoliopsida</taxon>
        <taxon>eudicotyledons</taxon>
        <taxon>Gunneridae</taxon>
        <taxon>Pentapetalae</taxon>
        <taxon>asterids</taxon>
        <taxon>Cornales</taxon>
        <taxon>Nyssaceae</taxon>
        <taxon>Davidia</taxon>
    </lineage>
</organism>
<dbReference type="InterPro" id="IPR044974">
    <property type="entry name" value="Disease_R_plants"/>
</dbReference>
<keyword evidence="5" id="KW-0433">Leucine-rich repeat</keyword>
<accession>A0A5B6ZLC6</accession>
<dbReference type="InterPro" id="IPR058922">
    <property type="entry name" value="WHD_DRP"/>
</dbReference>
<evidence type="ECO:0000256" key="6">
    <source>
        <dbReference type="ARBA" id="ARBA00022667"/>
    </source>
</evidence>
<dbReference type="InterPro" id="IPR002182">
    <property type="entry name" value="NB-ARC"/>
</dbReference>
<dbReference type="SUPFAM" id="SSF52540">
    <property type="entry name" value="P-loop containing nucleoside triphosphate hydrolases"/>
    <property type="match status" value="1"/>
</dbReference>
<comment type="similarity">
    <text evidence="3">Belongs to the disease resistance NB-LRR family.</text>
</comment>
<dbReference type="SUPFAM" id="SSF52058">
    <property type="entry name" value="L domain-like"/>
    <property type="match status" value="1"/>
</dbReference>
<dbReference type="GO" id="GO:0051607">
    <property type="term" value="P:defense response to virus"/>
    <property type="evidence" value="ECO:0007669"/>
    <property type="project" value="UniProtKB-ARBA"/>
</dbReference>
<evidence type="ECO:0000256" key="7">
    <source>
        <dbReference type="ARBA" id="ARBA00022737"/>
    </source>
</evidence>
<evidence type="ECO:0000256" key="10">
    <source>
        <dbReference type="ARBA" id="ARBA00022840"/>
    </source>
</evidence>
<reference evidence="15" key="1">
    <citation type="submission" date="2019-08" db="EMBL/GenBank/DDBJ databases">
        <title>Reference gene set and small RNA set construction with multiple tissues from Davidia involucrata Baill.</title>
        <authorList>
            <person name="Yang H."/>
            <person name="Zhou C."/>
            <person name="Li G."/>
            <person name="Wang J."/>
            <person name="Gao P."/>
            <person name="Wang M."/>
            <person name="Wang R."/>
            <person name="Zhao Y."/>
        </authorList>
    </citation>
    <scope>NUCLEOTIDE SEQUENCE</scope>
    <source>
        <tissue evidence="15">Mixed with DoveR01_LX</tissue>
    </source>
</reference>
<evidence type="ECO:0008006" key="16">
    <source>
        <dbReference type="Google" id="ProtNLM"/>
    </source>
</evidence>
<evidence type="ECO:0000256" key="1">
    <source>
        <dbReference type="ARBA" id="ARBA00002074"/>
    </source>
</evidence>
<dbReference type="PANTHER" id="PTHR23155">
    <property type="entry name" value="DISEASE RESISTANCE PROTEIN RP"/>
    <property type="match status" value="1"/>
</dbReference>
<dbReference type="InterPro" id="IPR036388">
    <property type="entry name" value="WH-like_DNA-bd_sf"/>
</dbReference>
<name>A0A5B6ZLC6_DAVIN</name>
<feature type="domain" description="Disease resistance R13L4/SHOC-2-like LRR" evidence="14">
    <location>
        <begin position="588"/>
        <end position="776"/>
    </location>
</feature>
<sequence>MTDTSVDFLLENLMQLINCDNELILVEKDQIYSLYEELGFLRKFLEDSEEKRYEHERVKYLVVQIRDIAYKAEDIVDCFVLDAIMKKFRSLPGYIFGPSLRLDVDDVMEEIKSIKTQVIEIYEKKMYDFGVLQIGKPSRSHGASSSRVNTTAIVKQENVVGLDDDTRKIMELLTGEHEKQLKVIPIIGMAGLGKTTLARKVYDDPFIEYHFYIRAWITVSQVYQMKDLLLSILSRAQIQIKGEMDDEMLGEKLYRGLKGRKYLIVMDDIWNIGAWEDLKRYFPNDNNGSRIMFTSRLVNVVPLHAEPHYMRFLNEDESWYLMRQKAFCKESCPPELVEIGKRIAKKCEGLPLAILVVAGLLAKKGKTQEWWEQVADSVSSHIVSNHEQYMDTRALSYNHLPHHLKQCFLYFGAFPEDYEIPVSKLICLWIAEGFIQRNEQKSLEEIADCYLMDLIDRSLVQVSKRKFNGGIKTCRIHDLMRDLCLRKANEENFLQQISGQFKRASCPSRPSIIHYYYSLFVNEDRFGSSGFFPIYIPTLNPITEKPRRVCMHSHFSATSLLHVQCLRSFLYFGSFNYASNFKWCVSSLFKDHKLLRVVNLSSIGIPFFPNELYQLVHLRYLALYVDPYKFTTFLPSSTLQLPPMSILWNLETLIVEGFNGCIQLPDDIWKMTKLRHLRIERCIRFPKGGFPCVLNNLQTMGKVILYSDNEEVLVRIPNLIKLKLYFEDAHHHFPKLDSLIHLETLNVFHRGLKMQRFPSPRKFPPNLKKLTLSGIRWPWTEMSILGRLPNLEVLKLLPKAFEGPSWDTGETEFLKLKFLKFQELDIEEWNASSSHFPNLQRLELNDCKNLKEIPSGLGDISTLEMIELWWPSASAANSARKIHEEQLDNGNEWLKILIHHERSIALWVEQLDKGYEGLKNLIHHERQSESESESESETLCFSLEL</sequence>
<dbReference type="Gene3D" id="1.10.8.430">
    <property type="entry name" value="Helical domain of apoptotic protease-activating factors"/>
    <property type="match status" value="1"/>
</dbReference>
<dbReference type="Gene3D" id="1.10.10.10">
    <property type="entry name" value="Winged helix-like DNA-binding domain superfamily/Winged helix DNA-binding domain"/>
    <property type="match status" value="1"/>
</dbReference>
<dbReference type="Pfam" id="PF23559">
    <property type="entry name" value="WHD_DRP"/>
    <property type="match status" value="1"/>
</dbReference>
<evidence type="ECO:0000259" key="13">
    <source>
        <dbReference type="Pfam" id="PF23559"/>
    </source>
</evidence>
<dbReference type="FunFam" id="3.40.50.300:FF:001091">
    <property type="entry name" value="Probable disease resistance protein At1g61300"/>
    <property type="match status" value="1"/>
</dbReference>
<feature type="domain" description="Disease resistance protein winged helix" evidence="13">
    <location>
        <begin position="414"/>
        <end position="484"/>
    </location>
</feature>
<dbReference type="AlphaFoldDB" id="A0A5B6ZLC6"/>